<evidence type="ECO:0000256" key="1">
    <source>
        <dbReference type="SAM" id="SignalP"/>
    </source>
</evidence>
<organism evidence="2 3">
    <name type="scientific">Singulisphaera acidiphila (strain ATCC BAA-1392 / DSM 18658 / VKM B-2454 / MOB10)</name>
    <dbReference type="NCBI Taxonomy" id="886293"/>
    <lineage>
        <taxon>Bacteria</taxon>
        <taxon>Pseudomonadati</taxon>
        <taxon>Planctomycetota</taxon>
        <taxon>Planctomycetia</taxon>
        <taxon>Isosphaerales</taxon>
        <taxon>Isosphaeraceae</taxon>
        <taxon>Singulisphaera</taxon>
    </lineage>
</organism>
<feature type="chain" id="PRO_5003940121" description="Carboxypeptidase regulatory-like domain-containing protein" evidence="1">
    <location>
        <begin position="26"/>
        <end position="136"/>
    </location>
</feature>
<dbReference type="AlphaFoldDB" id="L0DFF6"/>
<accession>L0DFF6</accession>
<dbReference type="EMBL" id="CP003364">
    <property type="protein sequence ID" value="AGA27992.1"/>
    <property type="molecule type" value="Genomic_DNA"/>
</dbReference>
<sequence length="136" mass="14191">MNTNRVVLVALVCAAVVGCGGGLSAPRTVPTSGTVLFKGKPAEGVKVTLHPKFDMQFTPNGVTGKGGRFILSTAAPVDGAPPGEYSVTFELLRPGADQRGLDTEFDVWKGRYANPDTAPKVTVGSSATTLEPFRLD</sequence>
<evidence type="ECO:0008006" key="4">
    <source>
        <dbReference type="Google" id="ProtNLM"/>
    </source>
</evidence>
<keyword evidence="1" id="KW-0732">Signal</keyword>
<gene>
    <name evidence="2" type="ordered locus">Sinac_3754</name>
</gene>
<keyword evidence="3" id="KW-1185">Reference proteome</keyword>
<dbReference type="PROSITE" id="PS51257">
    <property type="entry name" value="PROKAR_LIPOPROTEIN"/>
    <property type="match status" value="1"/>
</dbReference>
<proteinExistence type="predicted"/>
<dbReference type="KEGG" id="saci:Sinac_3754"/>
<dbReference type="STRING" id="886293.Sinac_3754"/>
<protein>
    <recommendedName>
        <fullName evidence="4">Carboxypeptidase regulatory-like domain-containing protein</fullName>
    </recommendedName>
</protein>
<dbReference type="Proteomes" id="UP000010798">
    <property type="component" value="Chromosome"/>
</dbReference>
<feature type="signal peptide" evidence="1">
    <location>
        <begin position="1"/>
        <end position="25"/>
    </location>
</feature>
<evidence type="ECO:0000313" key="3">
    <source>
        <dbReference type="Proteomes" id="UP000010798"/>
    </source>
</evidence>
<dbReference type="eggNOG" id="ENOG5032UXU">
    <property type="taxonomic scope" value="Bacteria"/>
</dbReference>
<dbReference type="RefSeq" id="WP_015247131.1">
    <property type="nucleotide sequence ID" value="NC_019892.1"/>
</dbReference>
<evidence type="ECO:0000313" key="2">
    <source>
        <dbReference type="EMBL" id="AGA27992.1"/>
    </source>
</evidence>
<name>L0DFF6_SINAD</name>
<dbReference type="HOGENOM" id="CLU_1874046_0_0_0"/>
<reference evidence="2 3" key="1">
    <citation type="submission" date="2012-02" db="EMBL/GenBank/DDBJ databases">
        <title>Complete sequence of chromosome of Singulisphaera acidiphila DSM 18658.</title>
        <authorList>
            <consortium name="US DOE Joint Genome Institute (JGI-PGF)"/>
            <person name="Lucas S."/>
            <person name="Copeland A."/>
            <person name="Lapidus A."/>
            <person name="Glavina del Rio T."/>
            <person name="Dalin E."/>
            <person name="Tice H."/>
            <person name="Bruce D."/>
            <person name="Goodwin L."/>
            <person name="Pitluck S."/>
            <person name="Peters L."/>
            <person name="Ovchinnikova G."/>
            <person name="Chertkov O."/>
            <person name="Kyrpides N."/>
            <person name="Mavromatis K."/>
            <person name="Ivanova N."/>
            <person name="Brettin T."/>
            <person name="Detter J.C."/>
            <person name="Han C."/>
            <person name="Larimer F."/>
            <person name="Land M."/>
            <person name="Hauser L."/>
            <person name="Markowitz V."/>
            <person name="Cheng J.-F."/>
            <person name="Hugenholtz P."/>
            <person name="Woyke T."/>
            <person name="Wu D."/>
            <person name="Tindall B."/>
            <person name="Pomrenke H."/>
            <person name="Brambilla E."/>
            <person name="Klenk H.-P."/>
            <person name="Eisen J.A."/>
        </authorList>
    </citation>
    <scope>NUCLEOTIDE SEQUENCE [LARGE SCALE GENOMIC DNA]</scope>
    <source>
        <strain evidence="3">ATCC BAA-1392 / DSM 18658 / VKM B-2454 / MOB10</strain>
    </source>
</reference>